<evidence type="ECO:0000313" key="2">
    <source>
        <dbReference type="Proteomes" id="UP001202328"/>
    </source>
</evidence>
<dbReference type="Proteomes" id="UP001202328">
    <property type="component" value="Unassembled WGS sequence"/>
</dbReference>
<evidence type="ECO:0000313" key="1">
    <source>
        <dbReference type="EMBL" id="KAI3931954.1"/>
    </source>
</evidence>
<name>A0AAD4T1V5_9MAGN</name>
<protein>
    <submittedName>
        <fullName evidence="1">Uncharacterized protein</fullName>
    </submittedName>
</protein>
<keyword evidence="2" id="KW-1185">Reference proteome</keyword>
<sequence length="97" mass="11274">MRCRSVVVHFQSKVNWIETEIGKIKLPIRNFGDYQRHPCNTGRVKGMIAVWLCCVRSFRCRFESGRSWVRRLLAGWNEEITNLMASSTGAAARTWEL</sequence>
<proteinExistence type="predicted"/>
<organism evidence="1 2">
    <name type="scientific">Papaver atlanticum</name>
    <dbReference type="NCBI Taxonomy" id="357466"/>
    <lineage>
        <taxon>Eukaryota</taxon>
        <taxon>Viridiplantae</taxon>
        <taxon>Streptophyta</taxon>
        <taxon>Embryophyta</taxon>
        <taxon>Tracheophyta</taxon>
        <taxon>Spermatophyta</taxon>
        <taxon>Magnoliopsida</taxon>
        <taxon>Ranunculales</taxon>
        <taxon>Papaveraceae</taxon>
        <taxon>Papaveroideae</taxon>
        <taxon>Papaver</taxon>
    </lineage>
</organism>
<gene>
    <name evidence="1" type="ORF">MKW98_012364</name>
</gene>
<accession>A0AAD4T1V5</accession>
<dbReference type="EMBL" id="JAJJMB010007130">
    <property type="protein sequence ID" value="KAI3931954.1"/>
    <property type="molecule type" value="Genomic_DNA"/>
</dbReference>
<comment type="caution">
    <text evidence="1">The sequence shown here is derived from an EMBL/GenBank/DDBJ whole genome shotgun (WGS) entry which is preliminary data.</text>
</comment>
<dbReference type="AlphaFoldDB" id="A0AAD4T1V5"/>
<reference evidence="1" key="1">
    <citation type="submission" date="2022-04" db="EMBL/GenBank/DDBJ databases">
        <title>A functionally conserved STORR gene fusion in Papaver species that diverged 16.8 million years ago.</title>
        <authorList>
            <person name="Catania T."/>
        </authorList>
    </citation>
    <scope>NUCLEOTIDE SEQUENCE</scope>
    <source>
        <strain evidence="1">S-188037</strain>
    </source>
</reference>